<reference evidence="2 3" key="1">
    <citation type="submission" date="2020-07" db="EMBL/GenBank/DDBJ databases">
        <title>Comparative genomics of pyrophilous fungi reveals a link between fire events and developmental genes.</title>
        <authorList>
            <consortium name="DOE Joint Genome Institute"/>
            <person name="Steindorff A.S."/>
            <person name="Carver A."/>
            <person name="Calhoun S."/>
            <person name="Stillman K."/>
            <person name="Liu H."/>
            <person name="Lipzen A."/>
            <person name="Pangilinan J."/>
            <person name="Labutti K."/>
            <person name="Bruns T.D."/>
            <person name="Grigoriev I.V."/>
        </authorList>
    </citation>
    <scope>NUCLEOTIDE SEQUENCE [LARGE SCALE GENOMIC DNA]</scope>
    <source>
        <strain evidence="2 3">CBS 144469</strain>
    </source>
</reference>
<comment type="caution">
    <text evidence="2">The sequence shown here is derived from an EMBL/GenBank/DDBJ whole genome shotgun (WGS) entry which is preliminary data.</text>
</comment>
<sequence length="343" mass="39509">MPNILDRKRFIGSRLNPVPEETLYAVLRTLSLRDMHALRTQRPLAPIVDRHLSQRVHYLLESFHLPHMDTVDMLTATGSIIGGSAALALVYPGLRTPRDLNLYCPRGAVDAVVSYLFTQQFDAPKHYFNINNGVRSLNRLKHLTKPSSITVVESMALSALLPVLFSHNTFLMNYCDGRTLTCLYPEMTFDAKGLHNRSEDFDRLHKMTAALKWERLGVSLSWNCDATHSHETAGENESPPDRSGECQREFRTDGDRQTLRMSCSEQRRSSNRTETTVSWNLGYFKWSTTRVEYTDTRVKISTTTTEELYSNRKEFRRGLDWRSYWERDQMDDGETDIAKTSFP</sequence>
<dbReference type="AlphaFoldDB" id="A0A8H6HKG3"/>
<organism evidence="2 3">
    <name type="scientific">Ephemerocybe angulata</name>
    <dbReference type="NCBI Taxonomy" id="980116"/>
    <lineage>
        <taxon>Eukaryota</taxon>
        <taxon>Fungi</taxon>
        <taxon>Dikarya</taxon>
        <taxon>Basidiomycota</taxon>
        <taxon>Agaricomycotina</taxon>
        <taxon>Agaricomycetes</taxon>
        <taxon>Agaricomycetidae</taxon>
        <taxon>Agaricales</taxon>
        <taxon>Agaricineae</taxon>
        <taxon>Psathyrellaceae</taxon>
        <taxon>Ephemerocybe</taxon>
    </lineage>
</organism>
<evidence type="ECO:0000313" key="3">
    <source>
        <dbReference type="Proteomes" id="UP000521943"/>
    </source>
</evidence>
<evidence type="ECO:0000256" key="1">
    <source>
        <dbReference type="SAM" id="MobiDB-lite"/>
    </source>
</evidence>
<dbReference type="EMBL" id="JACGCI010000077">
    <property type="protein sequence ID" value="KAF6747822.1"/>
    <property type="molecule type" value="Genomic_DNA"/>
</dbReference>
<accession>A0A8H6HKG3</accession>
<evidence type="ECO:0000313" key="2">
    <source>
        <dbReference type="EMBL" id="KAF6747822.1"/>
    </source>
</evidence>
<dbReference type="Proteomes" id="UP000521943">
    <property type="component" value="Unassembled WGS sequence"/>
</dbReference>
<protein>
    <submittedName>
        <fullName evidence="2">Uncharacterized protein</fullName>
    </submittedName>
</protein>
<gene>
    <name evidence="2" type="ORF">DFP72DRAFT_1074907</name>
</gene>
<keyword evidence="3" id="KW-1185">Reference proteome</keyword>
<feature type="region of interest" description="Disordered" evidence="1">
    <location>
        <begin position="229"/>
        <end position="248"/>
    </location>
</feature>
<name>A0A8H6HKG3_9AGAR</name>
<dbReference type="OrthoDB" id="3067340at2759"/>
<proteinExistence type="predicted"/>